<sequence>MSRVELFARIRRDRRLEPDLSVRALAERYGVHRRTVREALESAVPKERKKPPPRRSVLEPAYGLIDEMLRADLSAPRKQKHTTARIYQRLITEHGFTAAGRTVVYEYVARRRPELVAELREEQRHLQGMVPQQHQPGEEAEVDFADVWVRVAGTVLKCHLFTLRLSFSGRAVHRVFLSEGQEAFMEGHVEAFRALGGIPTRHIRYDNLRPAVQRVCFGRSRVESQNWVKFRSHFGFDAFYCIPGKDGAHEKGGVEQEGGRFRRTHLVPVPEVASLTELNEKIAAIDLAEDERILHGQRVSIGFNFAHEAELLAPVPFEEFDTGSTLTPKVGRDSRITVRQSQYSVPARFIGRKVRVSLRANEVLVFDRTTIIARHVRLTRRGESHDELDHYLEILLGKPGALAGSTALATARAEGTFTSAHEAFWSAARAAHGNGDGTRALIEVLLLHRRLPAEAVITGITTALDAGSTSPELVAIEARKAAASTARDQPLLDDADLSDLGIDTTVIPKIIDDTPDPREHAPPTPVSTAAPVISLRSRRELPATSTPLPSVAIYDQLLRRTKGTSA</sequence>
<dbReference type="NCBIfam" id="NF033546">
    <property type="entry name" value="transpos_IS21"/>
    <property type="match status" value="1"/>
</dbReference>
<dbReference type="InterPro" id="IPR054353">
    <property type="entry name" value="IstA-like_C"/>
</dbReference>
<dbReference type="GO" id="GO:0015074">
    <property type="term" value="P:DNA integration"/>
    <property type="evidence" value="ECO:0007669"/>
    <property type="project" value="InterPro"/>
</dbReference>
<evidence type="ECO:0000313" key="6">
    <source>
        <dbReference type="EMBL" id="MBB5158249.1"/>
    </source>
</evidence>
<gene>
    <name evidence="3" type="ORF">BJ970_003520</name>
    <name evidence="4" type="ORF">BJ970_004815</name>
    <name evidence="5" type="ORF">BJ970_005008</name>
    <name evidence="6" type="ORF">BJ970_005848</name>
    <name evidence="7" type="ORF">BJ970_007308</name>
</gene>
<name>A0A840QBV4_9PSEU</name>
<dbReference type="Proteomes" id="UP000584374">
    <property type="component" value="Unassembled WGS sequence"/>
</dbReference>
<comment type="caution">
    <text evidence="4">The sequence shown here is derived from an EMBL/GenBank/DDBJ whole genome shotgun (WGS) entry which is preliminary data.</text>
</comment>
<dbReference type="EMBL" id="JACHIW010000001">
    <property type="protein sequence ID" value="MBB5157281.1"/>
    <property type="molecule type" value="Genomic_DNA"/>
</dbReference>
<dbReference type="Pfam" id="PF22483">
    <property type="entry name" value="Mu-transpos_C_2"/>
    <property type="match status" value="1"/>
</dbReference>
<evidence type="ECO:0000313" key="4">
    <source>
        <dbReference type="EMBL" id="MBB5157281.1"/>
    </source>
</evidence>
<dbReference type="EMBL" id="JACHIW010000002">
    <property type="protein sequence ID" value="MBB5158249.1"/>
    <property type="molecule type" value="Genomic_DNA"/>
</dbReference>
<evidence type="ECO:0000313" key="8">
    <source>
        <dbReference type="Proteomes" id="UP000584374"/>
    </source>
</evidence>
<evidence type="ECO:0000313" key="5">
    <source>
        <dbReference type="EMBL" id="MBB5157474.1"/>
    </source>
</evidence>
<feature type="region of interest" description="Disordered" evidence="1">
    <location>
        <begin position="509"/>
        <end position="546"/>
    </location>
</feature>
<evidence type="ECO:0000313" key="7">
    <source>
        <dbReference type="EMBL" id="MBB5159709.1"/>
    </source>
</evidence>
<dbReference type="InterPro" id="IPR001584">
    <property type="entry name" value="Integrase_cat-core"/>
</dbReference>
<keyword evidence="8" id="KW-1185">Reference proteome</keyword>
<feature type="compositionally biased region" description="Basic and acidic residues" evidence="1">
    <location>
        <begin position="510"/>
        <end position="521"/>
    </location>
</feature>
<feature type="domain" description="Integrase catalytic" evidence="2">
    <location>
        <begin position="132"/>
        <end position="324"/>
    </location>
</feature>
<evidence type="ECO:0000313" key="3">
    <source>
        <dbReference type="EMBL" id="MBB5155986.1"/>
    </source>
</evidence>
<dbReference type="EMBL" id="JACHIW010000001">
    <property type="protein sequence ID" value="MBB5157474.1"/>
    <property type="molecule type" value="Genomic_DNA"/>
</dbReference>
<evidence type="ECO:0000256" key="1">
    <source>
        <dbReference type="SAM" id="MobiDB-lite"/>
    </source>
</evidence>
<dbReference type="PROSITE" id="PS50994">
    <property type="entry name" value="INTEGRASE"/>
    <property type="match status" value="1"/>
</dbReference>
<protein>
    <submittedName>
        <fullName evidence="4">Transposase</fullName>
    </submittedName>
</protein>
<reference evidence="4 8" key="1">
    <citation type="submission" date="2020-08" db="EMBL/GenBank/DDBJ databases">
        <title>Sequencing the genomes of 1000 actinobacteria strains.</title>
        <authorList>
            <person name="Klenk H.-P."/>
        </authorList>
    </citation>
    <scope>NUCLEOTIDE SEQUENCE [LARGE SCALE GENOMIC DNA]</scope>
    <source>
        <strain evidence="4 8">DSM 45584</strain>
    </source>
</reference>
<dbReference type="RefSeq" id="WP_184727213.1">
    <property type="nucleotide sequence ID" value="NZ_JACHIW010000001.1"/>
</dbReference>
<accession>A0A840QBV4</accession>
<dbReference type="EMBL" id="JACHIW010000002">
    <property type="protein sequence ID" value="MBB5159709.1"/>
    <property type="molecule type" value="Genomic_DNA"/>
</dbReference>
<dbReference type="PANTHER" id="PTHR35004">
    <property type="entry name" value="TRANSPOSASE RV3428C-RELATED"/>
    <property type="match status" value="1"/>
</dbReference>
<dbReference type="AlphaFoldDB" id="A0A840QBV4"/>
<proteinExistence type="predicted"/>
<organism evidence="4 8">
    <name type="scientific">Saccharopolyspora phatthalungensis</name>
    <dbReference type="NCBI Taxonomy" id="664693"/>
    <lineage>
        <taxon>Bacteria</taxon>
        <taxon>Bacillati</taxon>
        <taxon>Actinomycetota</taxon>
        <taxon>Actinomycetes</taxon>
        <taxon>Pseudonocardiales</taxon>
        <taxon>Pseudonocardiaceae</taxon>
        <taxon>Saccharopolyspora</taxon>
    </lineage>
</organism>
<evidence type="ECO:0000259" key="2">
    <source>
        <dbReference type="PROSITE" id="PS50994"/>
    </source>
</evidence>
<dbReference type="EMBL" id="JACHIW010000001">
    <property type="protein sequence ID" value="MBB5155986.1"/>
    <property type="molecule type" value="Genomic_DNA"/>
</dbReference>